<evidence type="ECO:0000256" key="7">
    <source>
        <dbReference type="ARBA" id="ARBA00025748"/>
    </source>
</evidence>
<dbReference type="SMART" id="SM00389">
    <property type="entry name" value="HOX"/>
    <property type="match status" value="1"/>
</dbReference>
<dbReference type="GO" id="GO:0005634">
    <property type="term" value="C:nucleus"/>
    <property type="evidence" value="ECO:0007669"/>
    <property type="project" value="UniProtKB-SubCell"/>
</dbReference>
<evidence type="ECO:0000256" key="11">
    <source>
        <dbReference type="SAM" id="Coils"/>
    </source>
</evidence>
<name>A0A7N0SYT3_KALFE</name>
<keyword evidence="11" id="KW-0175">Coiled coil</keyword>
<dbReference type="Gene3D" id="1.10.10.60">
    <property type="entry name" value="Homeodomain-like"/>
    <property type="match status" value="1"/>
</dbReference>
<dbReference type="InterPro" id="IPR001356">
    <property type="entry name" value="HD"/>
</dbReference>
<comment type="function">
    <text evidence="10">Transcription factor.</text>
</comment>
<dbReference type="SUPFAM" id="SSF46689">
    <property type="entry name" value="Homeodomain-like"/>
    <property type="match status" value="1"/>
</dbReference>
<feature type="domain" description="Homeobox" evidence="13">
    <location>
        <begin position="91"/>
        <end position="151"/>
    </location>
</feature>
<keyword evidence="15" id="KW-1185">Reference proteome</keyword>
<dbReference type="GO" id="GO:0000981">
    <property type="term" value="F:DNA-binding transcription factor activity, RNA polymerase II-specific"/>
    <property type="evidence" value="ECO:0007669"/>
    <property type="project" value="UniProtKB-UniRule"/>
</dbReference>
<dbReference type="GO" id="GO:0043565">
    <property type="term" value="F:sequence-specific DNA binding"/>
    <property type="evidence" value="ECO:0007669"/>
    <property type="project" value="TreeGrafter"/>
</dbReference>
<keyword evidence="4 8" id="KW-0371">Homeobox</keyword>
<dbReference type="PANTHER" id="PTHR24326:SF591">
    <property type="entry name" value="HOMEOBOX-LEUCINE ZIPPER PROTEIN ATHB-51-RELATED"/>
    <property type="match status" value="1"/>
</dbReference>
<sequence>MHSPQETGNPSQPDMEWSLPLAEANPSSSANLPFSVSSATNNHYPLMPYYPSFNHHHPHDHSGFLMMETAASPEMETREITDMESSGNRQSEEAKSRRRISADQLKTLEKSFQEEAKLRPAKKVSLARELNLEPRQVAIWFQNRRARVKSKNLEKMYDELREQFNVLYLEKQKLQNEVHILQTLLKRQVCCNQHVSTYEEISVDNTSATAALPAPPLADFYSVGEAGERFQTPHGLPCTQGTPAWAAQLPPEP</sequence>
<comment type="similarity">
    <text evidence="7 10">Belongs to the HD-ZIP homeobox family. Class I subfamily.</text>
</comment>
<evidence type="ECO:0000256" key="8">
    <source>
        <dbReference type="PROSITE-ProRule" id="PRU00108"/>
    </source>
</evidence>
<evidence type="ECO:0000313" key="14">
    <source>
        <dbReference type="EnsemblPlants" id="Kaladp0014s0013.1.v1.1"/>
    </source>
</evidence>
<evidence type="ECO:0000256" key="5">
    <source>
        <dbReference type="ARBA" id="ARBA00023163"/>
    </source>
</evidence>
<feature type="region of interest" description="Disordered" evidence="12">
    <location>
        <begin position="1"/>
        <end position="33"/>
    </location>
</feature>
<evidence type="ECO:0000256" key="3">
    <source>
        <dbReference type="ARBA" id="ARBA00023125"/>
    </source>
</evidence>
<organism evidence="14 15">
    <name type="scientific">Kalanchoe fedtschenkoi</name>
    <name type="common">Lavender scallops</name>
    <name type="synonym">South American air plant</name>
    <dbReference type="NCBI Taxonomy" id="63787"/>
    <lineage>
        <taxon>Eukaryota</taxon>
        <taxon>Viridiplantae</taxon>
        <taxon>Streptophyta</taxon>
        <taxon>Embryophyta</taxon>
        <taxon>Tracheophyta</taxon>
        <taxon>Spermatophyta</taxon>
        <taxon>Magnoliopsida</taxon>
        <taxon>eudicotyledons</taxon>
        <taxon>Gunneridae</taxon>
        <taxon>Pentapetalae</taxon>
        <taxon>Saxifragales</taxon>
        <taxon>Crassulaceae</taxon>
        <taxon>Kalanchoe</taxon>
    </lineage>
</organism>
<evidence type="ECO:0000256" key="10">
    <source>
        <dbReference type="RuleBase" id="RU369038"/>
    </source>
</evidence>
<dbReference type="InterPro" id="IPR017970">
    <property type="entry name" value="Homeobox_CS"/>
</dbReference>
<protein>
    <recommendedName>
        <fullName evidence="10">Homeobox-leucine zipper protein</fullName>
    </recommendedName>
    <alternativeName>
        <fullName evidence="10">HD-ZIP protein</fullName>
    </alternativeName>
    <alternativeName>
        <fullName evidence="10">Homeodomain transcription factor</fullName>
    </alternativeName>
</protein>
<evidence type="ECO:0000256" key="1">
    <source>
        <dbReference type="ARBA" id="ARBA00004123"/>
    </source>
</evidence>
<dbReference type="InterPro" id="IPR009057">
    <property type="entry name" value="Homeodomain-like_sf"/>
</dbReference>
<keyword evidence="5 10" id="KW-0804">Transcription</keyword>
<feature type="compositionally biased region" description="Polar residues" evidence="12">
    <location>
        <begin position="1"/>
        <end position="12"/>
    </location>
</feature>
<dbReference type="OMA" id="REITDME"/>
<evidence type="ECO:0000256" key="12">
    <source>
        <dbReference type="SAM" id="MobiDB-lite"/>
    </source>
</evidence>
<keyword evidence="3 8" id="KW-0238">DNA-binding</keyword>
<comment type="subcellular location">
    <subcellularLocation>
        <location evidence="1 8 9">Nucleus</location>
    </subcellularLocation>
</comment>
<accession>A0A7N0SYT3</accession>
<evidence type="ECO:0000259" key="13">
    <source>
        <dbReference type="PROSITE" id="PS50071"/>
    </source>
</evidence>
<dbReference type="PROSITE" id="PS50071">
    <property type="entry name" value="HOMEOBOX_2"/>
    <property type="match status" value="1"/>
</dbReference>
<dbReference type="Pfam" id="PF00046">
    <property type="entry name" value="Homeodomain"/>
    <property type="match status" value="1"/>
</dbReference>
<keyword evidence="6 8" id="KW-0539">Nucleus</keyword>
<evidence type="ECO:0000256" key="6">
    <source>
        <dbReference type="ARBA" id="ARBA00023242"/>
    </source>
</evidence>
<proteinExistence type="inferred from homology"/>
<evidence type="ECO:0000256" key="9">
    <source>
        <dbReference type="RuleBase" id="RU000682"/>
    </source>
</evidence>
<dbReference type="Gramene" id="Kaladp0014s0013.1.v1.1">
    <property type="protein sequence ID" value="Kaladp0014s0013.1.v1.1"/>
    <property type="gene ID" value="Kaladp0014s0013.v1.1"/>
</dbReference>
<dbReference type="Proteomes" id="UP000594263">
    <property type="component" value="Unplaced"/>
</dbReference>
<dbReference type="GO" id="GO:0045893">
    <property type="term" value="P:positive regulation of DNA-templated transcription"/>
    <property type="evidence" value="ECO:0007669"/>
    <property type="project" value="TreeGrafter"/>
</dbReference>
<dbReference type="PROSITE" id="PS00027">
    <property type="entry name" value="HOMEOBOX_1"/>
    <property type="match status" value="1"/>
</dbReference>
<evidence type="ECO:0000256" key="4">
    <source>
        <dbReference type="ARBA" id="ARBA00023155"/>
    </source>
</evidence>
<dbReference type="InterPro" id="IPR045224">
    <property type="entry name" value="HDZip_class_I_plant"/>
</dbReference>
<evidence type="ECO:0000313" key="15">
    <source>
        <dbReference type="Proteomes" id="UP000594263"/>
    </source>
</evidence>
<dbReference type="CDD" id="cd00086">
    <property type="entry name" value="homeodomain"/>
    <property type="match status" value="1"/>
</dbReference>
<evidence type="ECO:0000256" key="2">
    <source>
        <dbReference type="ARBA" id="ARBA00023015"/>
    </source>
</evidence>
<dbReference type="PANTHER" id="PTHR24326">
    <property type="entry name" value="HOMEOBOX-LEUCINE ZIPPER PROTEIN"/>
    <property type="match status" value="1"/>
</dbReference>
<feature type="region of interest" description="Disordered" evidence="12">
    <location>
        <begin position="79"/>
        <end position="100"/>
    </location>
</feature>
<dbReference type="EnsemblPlants" id="Kaladp0014s0013.1.v1.1">
    <property type="protein sequence ID" value="Kaladp0014s0013.1.v1.1"/>
    <property type="gene ID" value="Kaladp0014s0013.v1.1"/>
</dbReference>
<dbReference type="AlphaFoldDB" id="A0A7N0SYT3"/>
<reference evidence="14" key="1">
    <citation type="submission" date="2021-01" db="UniProtKB">
        <authorList>
            <consortium name="EnsemblPlants"/>
        </authorList>
    </citation>
    <scope>IDENTIFICATION</scope>
</reference>
<feature type="DNA-binding region" description="Homeobox" evidence="8">
    <location>
        <begin position="93"/>
        <end position="152"/>
    </location>
</feature>
<feature type="coiled-coil region" evidence="11">
    <location>
        <begin position="143"/>
        <end position="177"/>
    </location>
</feature>
<keyword evidence="2 10" id="KW-0805">Transcription regulation</keyword>